<keyword evidence="2" id="KW-1185">Reference proteome</keyword>
<dbReference type="Proteomes" id="UP000635606">
    <property type="component" value="Unassembled WGS sequence"/>
</dbReference>
<dbReference type="RefSeq" id="WP_203931065.1">
    <property type="nucleotide sequence ID" value="NZ_BOPH01000086.1"/>
</dbReference>
<accession>A0A8J3ZXV0</accession>
<dbReference type="EMBL" id="BOPH01000086">
    <property type="protein sequence ID" value="GIJ71178.1"/>
    <property type="molecule type" value="Genomic_DNA"/>
</dbReference>
<sequence>MFGFSSYHWDVGELSADDRRALVTLNGASPETPLAGYATHDPHALLAAFRALVHSTDVRARGVALDQYVYAEAQGRWGIENPLVLFDDAVRAAAREMLTAVSRPGIPLTDQPLLLSGWRSALGALTHVGDSSELPLVMTVVEAMAADDLLDRHAFWPVEVRLADADPATRSHVDAWLAGMATDERLPVEVRVEAVGTLGPRHHEEVAGLLRHPAVPLAVAAARYLLDGDPSPEVATRVADVVAGWPGDAPYPADEVRHRLAEIADLATARATLTGPSAETVAGALSTVAEHGTAADLPATLAVLDDDRLVLAGADTVADAVVECLRTADGPVADRAYRALATVYTDGARPVDVRVLALRPFWCRPEHRLDAVAVTTLLTHDDLRLSTAAAMALVGRRGSEAPVRAAAARWPDDAPDPADRVRDLLTDLDDLAAARAVIAAAPTTAGPSRDAAGPVPATSDDARTLLAAIRTVTLDGDASDGPRLLAACAVAGDLPLAWALRRALLRRGDPADARYAAAISGLDARILAGPVNG</sequence>
<evidence type="ECO:0000313" key="2">
    <source>
        <dbReference type="Proteomes" id="UP000635606"/>
    </source>
</evidence>
<protein>
    <submittedName>
        <fullName evidence="1">Uncharacterized protein</fullName>
    </submittedName>
</protein>
<reference evidence="1" key="1">
    <citation type="submission" date="2021-01" db="EMBL/GenBank/DDBJ databases">
        <title>Whole genome shotgun sequence of Virgisporangium ochraceum NBRC 16418.</title>
        <authorList>
            <person name="Komaki H."/>
            <person name="Tamura T."/>
        </authorList>
    </citation>
    <scope>NUCLEOTIDE SEQUENCE</scope>
    <source>
        <strain evidence="1">NBRC 16418</strain>
    </source>
</reference>
<comment type="caution">
    <text evidence="1">The sequence shown here is derived from an EMBL/GenBank/DDBJ whole genome shotgun (WGS) entry which is preliminary data.</text>
</comment>
<dbReference type="AlphaFoldDB" id="A0A8J3ZXV0"/>
<gene>
    <name evidence="1" type="ORF">Voc01_060950</name>
</gene>
<name>A0A8J3ZXV0_9ACTN</name>
<evidence type="ECO:0000313" key="1">
    <source>
        <dbReference type="EMBL" id="GIJ71178.1"/>
    </source>
</evidence>
<organism evidence="1 2">
    <name type="scientific">Virgisporangium ochraceum</name>
    <dbReference type="NCBI Taxonomy" id="65505"/>
    <lineage>
        <taxon>Bacteria</taxon>
        <taxon>Bacillati</taxon>
        <taxon>Actinomycetota</taxon>
        <taxon>Actinomycetes</taxon>
        <taxon>Micromonosporales</taxon>
        <taxon>Micromonosporaceae</taxon>
        <taxon>Virgisporangium</taxon>
    </lineage>
</organism>
<proteinExistence type="predicted"/>